<evidence type="ECO:0000313" key="3">
    <source>
        <dbReference type="WBParaSite" id="ACRNAN_Path_767.g2907.t1"/>
    </source>
</evidence>
<dbReference type="Proteomes" id="UP000887540">
    <property type="component" value="Unplaced"/>
</dbReference>
<proteinExistence type="predicted"/>
<dbReference type="Pfam" id="PF01823">
    <property type="entry name" value="MACPF"/>
    <property type="match status" value="1"/>
</dbReference>
<accession>A0A914CB46</accession>
<protein>
    <submittedName>
        <fullName evidence="3">Macrophage-expressed gene 1 protein</fullName>
    </submittedName>
</protein>
<dbReference type="SMART" id="SM00457">
    <property type="entry name" value="MACPF"/>
    <property type="match status" value="1"/>
</dbReference>
<dbReference type="AlphaFoldDB" id="A0A914CB46"/>
<sequence length="643" mass="72423">MDTLEGFIGIGWDNLLNKPMGPIFLTSFDQCRTTQDDIYLIPDDMVTIPIKKINLDRSASFYSSFQDFITSESQTINIDASASHWHVTVSGSYSQTHIETKKQFFSEQSSMFHTKLEYHAYDIPDQLGSTLHPIFLAQLNDICYAIQNNMTRRAQYLSQLLIRNYGTHVITQAKLGATITQEDYVNSSTQYMETSSLDQMRASASASFYSMFKASVSIEKTSNTTQQTQYSNSLRYSKVRTVGGPDVNQLLTATLPMSTNISQQGLVLVRDLVATDRSGLPLFMMITRSYLPNNPNVDALRDYIKNATDEYYKRNTVYGCMDPNDSNFNYQANVNDGTCVVPSNNYTFGGIYQVCSPASVANGYAALDSVCDKFRQINDITGDYSCPDDYDAILLYSDAHQLDCHQYTNCYTCWFFSTCCNTQTDCGRLNIQSYWCRAKPNVEIPPNTGEMFGGLFIDGGMNPFTGSTSCPGSYKPYRLGLDLNICMSRDYELDFRYSKKFQGFFTCQTQQGCIDGYSQHFASTIYGCDIYYCLRPEAFQDYTPKPIIRPPFLPISSLINETQSSLAIYLNGTLSTKLSLKQVLQEMYALNVNNLVNKTNTDIIPFSIKDTISQWTESYIEAYSKNISGMAPTESIPNPTSSI</sequence>
<keyword evidence="2" id="KW-1185">Reference proteome</keyword>
<organism evidence="2 3">
    <name type="scientific">Acrobeloides nanus</name>
    <dbReference type="NCBI Taxonomy" id="290746"/>
    <lineage>
        <taxon>Eukaryota</taxon>
        <taxon>Metazoa</taxon>
        <taxon>Ecdysozoa</taxon>
        <taxon>Nematoda</taxon>
        <taxon>Chromadorea</taxon>
        <taxon>Rhabditida</taxon>
        <taxon>Tylenchina</taxon>
        <taxon>Cephalobomorpha</taxon>
        <taxon>Cephaloboidea</taxon>
        <taxon>Cephalobidae</taxon>
        <taxon>Acrobeloides</taxon>
    </lineage>
</organism>
<name>A0A914CB46_9BILA</name>
<feature type="domain" description="MACPF" evidence="1">
    <location>
        <begin position="1"/>
        <end position="319"/>
    </location>
</feature>
<dbReference type="WBParaSite" id="ACRNAN_Path_767.g2907.t1">
    <property type="protein sequence ID" value="ACRNAN_Path_767.g2907.t1"/>
    <property type="gene ID" value="ACRNAN_Path_767.g2907"/>
</dbReference>
<dbReference type="InterPro" id="IPR020864">
    <property type="entry name" value="MACPF"/>
</dbReference>
<dbReference type="PROSITE" id="PS51412">
    <property type="entry name" value="MACPF_2"/>
    <property type="match status" value="1"/>
</dbReference>
<evidence type="ECO:0000313" key="2">
    <source>
        <dbReference type="Proteomes" id="UP000887540"/>
    </source>
</evidence>
<evidence type="ECO:0000259" key="1">
    <source>
        <dbReference type="PROSITE" id="PS51412"/>
    </source>
</evidence>
<reference evidence="3" key="1">
    <citation type="submission" date="2022-11" db="UniProtKB">
        <authorList>
            <consortium name="WormBaseParasite"/>
        </authorList>
    </citation>
    <scope>IDENTIFICATION</scope>
</reference>